<dbReference type="PANTHER" id="PTHR31322">
    <property type="entry name" value="E3 UBIQUITIN-PROTEIN LIGASE TM129"/>
    <property type="match status" value="1"/>
</dbReference>
<comment type="similarity">
    <text evidence="2">Belongs to the TMEM129 family.</text>
</comment>
<reference evidence="9" key="1">
    <citation type="submission" date="2016-06" db="UniProtKB">
        <authorList>
            <consortium name="WormBaseParasite"/>
        </authorList>
    </citation>
    <scope>IDENTIFICATION</scope>
</reference>
<reference evidence="7 8" key="2">
    <citation type="submission" date="2018-11" db="EMBL/GenBank/DDBJ databases">
        <authorList>
            <consortium name="Pathogen Informatics"/>
        </authorList>
    </citation>
    <scope>NUCLEOTIDE SEQUENCE [LARGE SCALE GENOMIC DNA]</scope>
    <source>
        <strain evidence="7 8">Egypt</strain>
    </source>
</reference>
<proteinExistence type="inferred from homology"/>
<keyword evidence="3" id="KW-0812">Transmembrane</keyword>
<feature type="region of interest" description="Disordered" evidence="6">
    <location>
        <begin position="263"/>
        <end position="342"/>
    </location>
</feature>
<keyword evidence="8" id="KW-1185">Reference proteome</keyword>
<dbReference type="AlphaFoldDB" id="A0A183AED2"/>
<dbReference type="GO" id="GO:0016567">
    <property type="term" value="P:protein ubiquitination"/>
    <property type="evidence" value="ECO:0007669"/>
    <property type="project" value="InterPro"/>
</dbReference>
<evidence type="ECO:0000256" key="4">
    <source>
        <dbReference type="ARBA" id="ARBA00022989"/>
    </source>
</evidence>
<evidence type="ECO:0000256" key="6">
    <source>
        <dbReference type="SAM" id="MobiDB-lite"/>
    </source>
</evidence>
<dbReference type="Pfam" id="PF10272">
    <property type="entry name" value="Tmpp129"/>
    <property type="match status" value="1"/>
</dbReference>
<dbReference type="PANTHER" id="PTHR31322:SF2">
    <property type="entry name" value="E3 UBIQUITIN-PROTEIN LIGASE TM129"/>
    <property type="match status" value="1"/>
</dbReference>
<evidence type="ECO:0000256" key="5">
    <source>
        <dbReference type="ARBA" id="ARBA00023136"/>
    </source>
</evidence>
<dbReference type="EMBL" id="UZAN01042168">
    <property type="protein sequence ID" value="VDP75197.1"/>
    <property type="molecule type" value="Genomic_DNA"/>
</dbReference>
<dbReference type="GO" id="GO:0005783">
    <property type="term" value="C:endoplasmic reticulum"/>
    <property type="evidence" value="ECO:0007669"/>
    <property type="project" value="TreeGrafter"/>
</dbReference>
<evidence type="ECO:0000256" key="2">
    <source>
        <dbReference type="ARBA" id="ARBA00007332"/>
    </source>
</evidence>
<keyword evidence="5" id="KW-0472">Membrane</keyword>
<dbReference type="WBParaSite" id="ECPE_0000533001-mRNA-1">
    <property type="protein sequence ID" value="ECPE_0000533001-mRNA-1"/>
    <property type="gene ID" value="ECPE_0000533001"/>
</dbReference>
<name>A0A183AED2_9TREM</name>
<dbReference type="Proteomes" id="UP000272942">
    <property type="component" value="Unassembled WGS sequence"/>
</dbReference>
<protein>
    <submittedName>
        <fullName evidence="9">RING-type domain-containing protein</fullName>
    </submittedName>
</protein>
<evidence type="ECO:0000313" key="7">
    <source>
        <dbReference type="EMBL" id="VDP75197.1"/>
    </source>
</evidence>
<evidence type="ECO:0000256" key="3">
    <source>
        <dbReference type="ARBA" id="ARBA00022692"/>
    </source>
</evidence>
<evidence type="ECO:0000256" key="1">
    <source>
        <dbReference type="ARBA" id="ARBA00004141"/>
    </source>
</evidence>
<feature type="region of interest" description="Disordered" evidence="6">
    <location>
        <begin position="349"/>
        <end position="368"/>
    </location>
</feature>
<sequence length="600" mass="65358">MLFAPVFTLRWRQLASSINAEYRSPDKFVSGQGGIGHNWPGRRFIVTTSWILASRFTKFTVIRQHSDELVALLISSASVPDPDSRTEGGRPAGENLGTQMVVTLRFVDVQTASNLDVLRSTLQCPLIKAPGVDLEPTVVQRFVQAFAEVVDEGDPVSPDHDMDLEQCIGCMAQTANVTLIQRCAPDQTMNPNYGRSTSPGHQEARCGTCRCRPMWCLDCMARWFASRQTEAHRSPDVWLSGRVPCPTCRAVFLFCRHAPMGAEQSNPVNDPSSSLSSSLRNVTTAEPPGSSSSLPPSPQHSSLPVSHRLSRESSKSVTMSNFKTPRDHVSSIPPLTSPESTNRMIWTHSGSTTSLTSHSRQHSPSLGKLNRSSGIVVVCPGPIRRMRSTGSLDSVAHAYNKTDAGSAELRRLRQIPAFEPLIAQSVGSLEDTLTGNLVTSSSGRHLDVSLHRVAPDGLVAFAKRYGEYVQSCAQTAYQQQTLILGLQNKVDYETRHVWSALQARENGTTLTSPTLLSPKVGSNFSPLEAGISSPPTATDLTYAGRQQVDAVVLQTSQISGLIDQCTTMVQRLRDTISEVNRQLNTKIVPGESVLQESGDL</sequence>
<comment type="subcellular location">
    <subcellularLocation>
        <location evidence="1">Membrane</location>
        <topology evidence="1">Multi-pass membrane protein</topology>
    </subcellularLocation>
</comment>
<evidence type="ECO:0000313" key="8">
    <source>
        <dbReference type="Proteomes" id="UP000272942"/>
    </source>
</evidence>
<gene>
    <name evidence="7" type="ORF">ECPE_LOCUS5317</name>
</gene>
<dbReference type="InterPro" id="IPR018801">
    <property type="entry name" value="TM129"/>
</dbReference>
<dbReference type="GO" id="GO:0016020">
    <property type="term" value="C:membrane"/>
    <property type="evidence" value="ECO:0007669"/>
    <property type="project" value="UniProtKB-SubCell"/>
</dbReference>
<organism evidence="9">
    <name type="scientific">Echinostoma caproni</name>
    <dbReference type="NCBI Taxonomy" id="27848"/>
    <lineage>
        <taxon>Eukaryota</taxon>
        <taxon>Metazoa</taxon>
        <taxon>Spiralia</taxon>
        <taxon>Lophotrochozoa</taxon>
        <taxon>Platyhelminthes</taxon>
        <taxon>Trematoda</taxon>
        <taxon>Digenea</taxon>
        <taxon>Plagiorchiida</taxon>
        <taxon>Echinostomata</taxon>
        <taxon>Echinostomatoidea</taxon>
        <taxon>Echinostomatidae</taxon>
        <taxon>Echinostoma</taxon>
    </lineage>
</organism>
<dbReference type="OrthoDB" id="10055027at2759"/>
<dbReference type="GO" id="GO:0061630">
    <property type="term" value="F:ubiquitin protein ligase activity"/>
    <property type="evidence" value="ECO:0007669"/>
    <property type="project" value="InterPro"/>
</dbReference>
<keyword evidence="4" id="KW-1133">Transmembrane helix</keyword>
<evidence type="ECO:0000313" key="9">
    <source>
        <dbReference type="WBParaSite" id="ECPE_0000533001-mRNA-1"/>
    </source>
</evidence>
<accession>A0A183AED2</accession>
<feature type="compositionally biased region" description="Low complexity" evidence="6">
    <location>
        <begin position="287"/>
        <end position="306"/>
    </location>
</feature>
<feature type="compositionally biased region" description="Polar residues" evidence="6">
    <location>
        <begin position="333"/>
        <end position="342"/>
    </location>
</feature>
<feature type="compositionally biased region" description="Low complexity" evidence="6">
    <location>
        <begin position="349"/>
        <end position="358"/>
    </location>
</feature>